<name>A0A251NCZ6_PRUPE</name>
<dbReference type="InterPro" id="IPR051304">
    <property type="entry name" value="SCF_F-box_domain"/>
</dbReference>
<dbReference type="eggNOG" id="ENOG502QW71">
    <property type="taxonomic scope" value="Eukaryota"/>
</dbReference>
<feature type="region of interest" description="Disordered" evidence="1">
    <location>
        <begin position="251"/>
        <end position="298"/>
    </location>
</feature>
<dbReference type="STRING" id="3760.A0A251NCZ6"/>
<dbReference type="PANTHER" id="PTHR47123:SF15">
    <property type="entry name" value="F-BOX PROTEIN SKIP23"/>
    <property type="match status" value="1"/>
</dbReference>
<dbReference type="GO" id="GO:0016567">
    <property type="term" value="P:protein ubiquitination"/>
    <property type="evidence" value="ECO:0000318"/>
    <property type="project" value="GO_Central"/>
</dbReference>
<dbReference type="InterPro" id="IPR005174">
    <property type="entry name" value="KIB1-4_b-propeller"/>
</dbReference>
<reference evidence="3 4" key="1">
    <citation type="journal article" date="2013" name="Nat. Genet.">
        <title>The high-quality draft genome of peach (Prunus persica) identifies unique patterns of genetic diversity, domestication and genome evolution.</title>
        <authorList>
            <consortium name="International Peach Genome Initiative"/>
            <person name="Verde I."/>
            <person name="Abbott A.G."/>
            <person name="Scalabrin S."/>
            <person name="Jung S."/>
            <person name="Shu S."/>
            <person name="Marroni F."/>
            <person name="Zhebentyayeva T."/>
            <person name="Dettori M.T."/>
            <person name="Grimwood J."/>
            <person name="Cattonaro F."/>
            <person name="Zuccolo A."/>
            <person name="Rossini L."/>
            <person name="Jenkins J."/>
            <person name="Vendramin E."/>
            <person name="Meisel L.A."/>
            <person name="Decroocq V."/>
            <person name="Sosinski B."/>
            <person name="Prochnik S."/>
            <person name="Mitros T."/>
            <person name="Policriti A."/>
            <person name="Cipriani G."/>
            <person name="Dondini L."/>
            <person name="Ficklin S."/>
            <person name="Goodstein D.M."/>
            <person name="Xuan P."/>
            <person name="Del Fabbro C."/>
            <person name="Aramini V."/>
            <person name="Copetti D."/>
            <person name="Gonzalez S."/>
            <person name="Horner D.S."/>
            <person name="Falchi R."/>
            <person name="Lucas S."/>
            <person name="Mica E."/>
            <person name="Maldonado J."/>
            <person name="Lazzari B."/>
            <person name="Bielenberg D."/>
            <person name="Pirona R."/>
            <person name="Miculan M."/>
            <person name="Barakat A."/>
            <person name="Testolin R."/>
            <person name="Stella A."/>
            <person name="Tartarini S."/>
            <person name="Tonutti P."/>
            <person name="Arus P."/>
            <person name="Orellana A."/>
            <person name="Wells C."/>
            <person name="Main D."/>
            <person name="Vizzotto G."/>
            <person name="Silva H."/>
            <person name="Salamini F."/>
            <person name="Schmutz J."/>
            <person name="Morgante M."/>
            <person name="Rokhsar D.S."/>
        </authorList>
    </citation>
    <scope>NUCLEOTIDE SEQUENCE [LARGE SCALE GENOMIC DNA]</scope>
    <source>
        <strain evidence="4">cv. Nemared</strain>
    </source>
</reference>
<organism evidence="3 4">
    <name type="scientific">Prunus persica</name>
    <name type="common">Peach</name>
    <name type="synonym">Amygdalus persica</name>
    <dbReference type="NCBI Taxonomy" id="3760"/>
    <lineage>
        <taxon>Eukaryota</taxon>
        <taxon>Viridiplantae</taxon>
        <taxon>Streptophyta</taxon>
        <taxon>Embryophyta</taxon>
        <taxon>Tracheophyta</taxon>
        <taxon>Spermatophyta</taxon>
        <taxon>Magnoliopsida</taxon>
        <taxon>eudicotyledons</taxon>
        <taxon>Gunneridae</taxon>
        <taxon>Pentapetalae</taxon>
        <taxon>rosids</taxon>
        <taxon>fabids</taxon>
        <taxon>Rosales</taxon>
        <taxon>Rosaceae</taxon>
        <taxon>Amygdaloideae</taxon>
        <taxon>Amygdaleae</taxon>
        <taxon>Prunus</taxon>
    </lineage>
</organism>
<feature type="compositionally biased region" description="Acidic residues" evidence="1">
    <location>
        <begin position="261"/>
        <end position="298"/>
    </location>
</feature>
<dbReference type="AlphaFoldDB" id="A0A251NCZ6"/>
<dbReference type="Gramene" id="ONH97215">
    <property type="protein sequence ID" value="ONH97215"/>
    <property type="gene ID" value="PRUPE_7G176800"/>
</dbReference>
<protein>
    <recommendedName>
        <fullName evidence="2">KIB1-4 beta-propeller domain-containing protein</fullName>
    </recommendedName>
</protein>
<feature type="region of interest" description="Disordered" evidence="1">
    <location>
        <begin position="456"/>
        <end position="485"/>
    </location>
</feature>
<dbReference type="Proteomes" id="UP000006882">
    <property type="component" value="Chromosome G7"/>
</dbReference>
<sequence length="485" mass="54951">MASTIPDDILVRIGKRLNTKTGVSRFRAVCKSWRSSLPPFAKQLPLQFPIQVVAKRTSFTLTESVLYHLAPPAGDPCERGWLIYVREGEWGKTHHMLHPLSQFIIRKLPDAYPKLINLLEYRVFEVAKVYGLRLRDRWFGNRVAMSLNLDFPSVMMVRMRRLWYGKLGVDSKKCIEVSRLGCEHSFYEDVIFYQGKFYAVCRNGTAVVVDSSLDVTVIASRIDGVFGLNPKKYLVESSGELLLVHRYWDTDQSPSSGSSSEDSDSSSEDSDSSSEDSDSSSEDSDFSSDSEDFDSFDEDSSKKLSWAKVDPSTLVAREILRQRAAARNPVHGEDSSDSDYADKPPMTTDLIKFKVFKLDAEGKQWVEAEAEALRDRILVAGHNRCLSVSTGDFPGCRGSCIYFYDHYNRTNALGRGSMLSQTGVFCLDSGTCLPLTDCPNFHNIFCPPPTWTWLPSQQQRKRKQEDLDLDMNLEEGKRKKQKKRT</sequence>
<evidence type="ECO:0000259" key="2">
    <source>
        <dbReference type="Pfam" id="PF03478"/>
    </source>
</evidence>
<accession>A0A251NCZ6</accession>
<evidence type="ECO:0000313" key="3">
    <source>
        <dbReference type="EMBL" id="ONH97215.1"/>
    </source>
</evidence>
<dbReference type="EMBL" id="CM007657">
    <property type="protein sequence ID" value="ONH97215.1"/>
    <property type="molecule type" value="Genomic_DNA"/>
</dbReference>
<dbReference type="Pfam" id="PF03478">
    <property type="entry name" value="Beta-prop_KIB1-4"/>
    <property type="match status" value="1"/>
</dbReference>
<feature type="domain" description="KIB1-4 beta-propeller" evidence="2">
    <location>
        <begin position="77"/>
        <end position="414"/>
    </location>
</feature>
<evidence type="ECO:0000313" key="4">
    <source>
        <dbReference type="Proteomes" id="UP000006882"/>
    </source>
</evidence>
<evidence type="ECO:0000256" key="1">
    <source>
        <dbReference type="SAM" id="MobiDB-lite"/>
    </source>
</evidence>
<gene>
    <name evidence="3" type="ORF">PRUPE_7G176800</name>
</gene>
<dbReference type="PANTHER" id="PTHR47123">
    <property type="entry name" value="F-BOX PROTEIN SKIP23"/>
    <property type="match status" value="1"/>
</dbReference>
<keyword evidence="4" id="KW-1185">Reference proteome</keyword>
<proteinExistence type="predicted"/>